<dbReference type="STRING" id="375175.AYR53_02475"/>
<dbReference type="AlphaFoldDB" id="A0A192H048"/>
<dbReference type="GO" id="GO:0016747">
    <property type="term" value="F:acyltransferase activity, transferring groups other than amino-acyl groups"/>
    <property type="evidence" value="ECO:0007669"/>
    <property type="project" value="InterPro"/>
</dbReference>
<dbReference type="EMBL" id="CP014873">
    <property type="protein sequence ID" value="ANK61730.1"/>
    <property type="molecule type" value="Genomic_DNA"/>
</dbReference>
<dbReference type="Gene3D" id="3.40.630.30">
    <property type="match status" value="1"/>
</dbReference>
<protein>
    <recommendedName>
        <fullName evidence="1">N-acetyltransferase domain-containing protein</fullName>
    </recommendedName>
</protein>
<name>A0A192H048_9LACO</name>
<dbReference type="Proteomes" id="UP000078582">
    <property type="component" value="Chromosome"/>
</dbReference>
<accession>A0A192H048</accession>
<dbReference type="Pfam" id="PF13302">
    <property type="entry name" value="Acetyltransf_3"/>
    <property type="match status" value="1"/>
</dbReference>
<dbReference type="InterPro" id="IPR016181">
    <property type="entry name" value="Acyl_CoA_acyltransferase"/>
</dbReference>
<evidence type="ECO:0000313" key="2">
    <source>
        <dbReference type="EMBL" id="ANK61730.1"/>
    </source>
</evidence>
<gene>
    <name evidence="2" type="ORF">AYR53_02475</name>
</gene>
<dbReference type="RefSeq" id="WP_068279572.1">
    <property type="nucleotide sequence ID" value="NZ_CP014873.1"/>
</dbReference>
<evidence type="ECO:0000313" key="3">
    <source>
        <dbReference type="Proteomes" id="UP000078582"/>
    </source>
</evidence>
<sequence length="179" mass="20133">MAVIETSRLRLRPIAQADAVDLFQVLRDADVVRYLRYQQATDLAAIQQEITEHFGRDTSTVFGIELKSSNRLVVFFEFHPNGNSGILTYALAQADWGKGIVPEAGQALVRYGFETLNFQRLEAHYAAINHKSARVMAKLGMIDRGKIQDFRSQTGEIISVKAYDLTKEQWQAEQLSALG</sequence>
<feature type="domain" description="N-acetyltransferase" evidence="1">
    <location>
        <begin position="9"/>
        <end position="164"/>
    </location>
</feature>
<dbReference type="OrthoDB" id="9798081at2"/>
<organism evidence="2 3">
    <name type="scientific">Loigolactobacillus backii</name>
    <dbReference type="NCBI Taxonomy" id="375175"/>
    <lineage>
        <taxon>Bacteria</taxon>
        <taxon>Bacillati</taxon>
        <taxon>Bacillota</taxon>
        <taxon>Bacilli</taxon>
        <taxon>Lactobacillales</taxon>
        <taxon>Lactobacillaceae</taxon>
        <taxon>Loigolactobacillus</taxon>
    </lineage>
</organism>
<dbReference type="PANTHER" id="PTHR43792">
    <property type="entry name" value="GNAT FAMILY, PUTATIVE (AFU_ORTHOLOGUE AFUA_3G00765)-RELATED-RELATED"/>
    <property type="match status" value="1"/>
</dbReference>
<reference evidence="2 3" key="1">
    <citation type="submission" date="2016-03" db="EMBL/GenBank/DDBJ databases">
        <title>Pediococcus and Lactobacillus from brewery environment - whole genome sequencing and assembly.</title>
        <authorList>
            <person name="Behr J."/>
            <person name="Geissler A.J."/>
            <person name="Vogel R.F."/>
        </authorList>
    </citation>
    <scope>NUCLEOTIDE SEQUENCE [LARGE SCALE GENOMIC DNA]</scope>
    <source>
        <strain evidence="2 3">TMW 1.1989</strain>
    </source>
</reference>
<dbReference type="InterPro" id="IPR051531">
    <property type="entry name" value="N-acetyltransferase"/>
</dbReference>
<dbReference type="SUPFAM" id="SSF55729">
    <property type="entry name" value="Acyl-CoA N-acyltransferases (Nat)"/>
    <property type="match status" value="1"/>
</dbReference>
<dbReference type="InterPro" id="IPR000182">
    <property type="entry name" value="GNAT_dom"/>
</dbReference>
<dbReference type="PROSITE" id="PS51186">
    <property type="entry name" value="GNAT"/>
    <property type="match status" value="1"/>
</dbReference>
<dbReference type="GeneID" id="42981101"/>
<evidence type="ECO:0000259" key="1">
    <source>
        <dbReference type="PROSITE" id="PS51186"/>
    </source>
</evidence>
<keyword evidence="3" id="KW-1185">Reference proteome</keyword>
<proteinExistence type="predicted"/>